<organism evidence="1 2">
    <name type="scientific">Flemingia macrophylla</name>
    <dbReference type="NCBI Taxonomy" id="520843"/>
    <lineage>
        <taxon>Eukaryota</taxon>
        <taxon>Viridiplantae</taxon>
        <taxon>Streptophyta</taxon>
        <taxon>Embryophyta</taxon>
        <taxon>Tracheophyta</taxon>
        <taxon>Spermatophyta</taxon>
        <taxon>Magnoliopsida</taxon>
        <taxon>eudicotyledons</taxon>
        <taxon>Gunneridae</taxon>
        <taxon>Pentapetalae</taxon>
        <taxon>rosids</taxon>
        <taxon>fabids</taxon>
        <taxon>Fabales</taxon>
        <taxon>Fabaceae</taxon>
        <taxon>Papilionoideae</taxon>
        <taxon>50 kb inversion clade</taxon>
        <taxon>NPAAA clade</taxon>
        <taxon>indigoferoid/millettioid clade</taxon>
        <taxon>Phaseoleae</taxon>
        <taxon>Flemingia</taxon>
    </lineage>
</organism>
<keyword evidence="2" id="KW-1185">Reference proteome</keyword>
<dbReference type="InterPro" id="IPR008942">
    <property type="entry name" value="ENTH_VHS"/>
</dbReference>
<comment type="caution">
    <text evidence="1">The sequence shown here is derived from an EMBL/GenBank/DDBJ whole genome shotgun (WGS) entry which is preliminary data.</text>
</comment>
<evidence type="ECO:0008006" key="3">
    <source>
        <dbReference type="Google" id="ProtNLM"/>
    </source>
</evidence>
<reference evidence="1 2" key="1">
    <citation type="submission" date="2024-08" db="EMBL/GenBank/DDBJ databases">
        <title>Insights into the chromosomal genome structure of Flemingia macrophylla.</title>
        <authorList>
            <person name="Ding Y."/>
            <person name="Zhao Y."/>
            <person name="Bi W."/>
            <person name="Wu M."/>
            <person name="Zhao G."/>
            <person name="Gong Y."/>
            <person name="Li W."/>
            <person name="Zhang P."/>
        </authorList>
    </citation>
    <scope>NUCLEOTIDE SEQUENCE [LARGE SCALE GENOMIC DNA]</scope>
    <source>
        <strain evidence="1">DYQJB</strain>
        <tissue evidence="1">Leaf</tissue>
    </source>
</reference>
<proteinExistence type="predicted"/>
<dbReference type="EMBL" id="JBGMDY010000006">
    <property type="protein sequence ID" value="KAL2330525.1"/>
    <property type="molecule type" value="Genomic_DNA"/>
</dbReference>
<dbReference type="AlphaFoldDB" id="A0ABD1M404"/>
<protein>
    <recommendedName>
        <fullName evidence="3">ENTH domain-containing protein</fullName>
    </recommendedName>
</protein>
<evidence type="ECO:0000313" key="1">
    <source>
        <dbReference type="EMBL" id="KAL2330525.1"/>
    </source>
</evidence>
<dbReference type="Proteomes" id="UP001603857">
    <property type="component" value="Unassembled WGS sequence"/>
</dbReference>
<sequence>MENVADRVSKEMKKKSLLKSVGQTIRSQGLPTAAAFVDRFNATRHAVVALKCLLFVHHIAHRGTFILQEQLSVYPSSCIRNHLSLSNFQRRRNTSNPTSKQLSLRPPQIRSDSGLYWMRRYEYHIAPMFVFVYEVRCFSR</sequence>
<name>A0ABD1M404_9FABA</name>
<evidence type="ECO:0000313" key="2">
    <source>
        <dbReference type="Proteomes" id="UP001603857"/>
    </source>
</evidence>
<dbReference type="Gene3D" id="1.25.40.90">
    <property type="match status" value="1"/>
</dbReference>
<gene>
    <name evidence="1" type="ORF">Fmac_018106</name>
</gene>
<accession>A0ABD1M404</accession>